<organism evidence="1 2">
    <name type="scientific">Alternaria gaisen</name>
    <dbReference type="NCBI Taxonomy" id="167740"/>
    <lineage>
        <taxon>Eukaryota</taxon>
        <taxon>Fungi</taxon>
        <taxon>Dikarya</taxon>
        <taxon>Ascomycota</taxon>
        <taxon>Pezizomycotina</taxon>
        <taxon>Dothideomycetes</taxon>
        <taxon>Pleosporomycetidae</taxon>
        <taxon>Pleosporales</taxon>
        <taxon>Pleosporineae</taxon>
        <taxon>Pleosporaceae</taxon>
        <taxon>Alternaria</taxon>
        <taxon>Alternaria sect. Alternaria</taxon>
    </lineage>
</organism>
<gene>
    <name evidence="1" type="ORF">AG0111_0g8816</name>
</gene>
<reference evidence="1 2" key="1">
    <citation type="journal article" date="2019" name="bioRxiv">
        <title>Genomics, evolutionary history and diagnostics of the Alternaria alternata species group including apple and Asian pear pathotypes.</title>
        <authorList>
            <person name="Armitage A.D."/>
            <person name="Cockerton H.M."/>
            <person name="Sreenivasaprasad S."/>
            <person name="Woodhall J.W."/>
            <person name="Lane C.R."/>
            <person name="Harrison R.J."/>
            <person name="Clarkson J.P."/>
        </authorList>
    </citation>
    <scope>NUCLEOTIDE SEQUENCE [LARGE SCALE GENOMIC DNA]</scope>
    <source>
        <strain evidence="1 2">FERA 650</strain>
    </source>
</reference>
<evidence type="ECO:0000313" key="2">
    <source>
        <dbReference type="Proteomes" id="UP000293547"/>
    </source>
</evidence>
<sequence length="189" mass="21143">MQTQIWKDTVTAISHLQPAVASDAPNPVAGNHIREGTICSSISVGSMDDVLFFQDVMAMLDGYEAAYESFPFEWTSYANDPEFLPFDPWFPNTFPAARGALTYEDEVTPIFCTPPYRLASSDPLLPGFEEEVIPTFRTPPPFFECTVPDCRGHEDKVIPTFRGHPTDKPSVPLCFRTRHKPCIHRCGIG</sequence>
<proteinExistence type="predicted"/>
<accession>A0ACB6FE59</accession>
<keyword evidence="2" id="KW-1185">Reference proteome</keyword>
<dbReference type="EMBL" id="PDWZ02000009">
    <property type="protein sequence ID" value="KAB2102714.1"/>
    <property type="molecule type" value="Genomic_DNA"/>
</dbReference>
<protein>
    <submittedName>
        <fullName evidence="1">Uncharacterized protein</fullName>
    </submittedName>
</protein>
<name>A0ACB6FE59_9PLEO</name>
<comment type="caution">
    <text evidence="1">The sequence shown here is derived from an EMBL/GenBank/DDBJ whole genome shotgun (WGS) entry which is preliminary data.</text>
</comment>
<dbReference type="Proteomes" id="UP000293547">
    <property type="component" value="Unassembled WGS sequence"/>
</dbReference>
<evidence type="ECO:0000313" key="1">
    <source>
        <dbReference type="EMBL" id="KAB2102714.1"/>
    </source>
</evidence>